<dbReference type="InterPro" id="IPR011990">
    <property type="entry name" value="TPR-like_helical_dom_sf"/>
</dbReference>
<keyword evidence="3" id="KW-1185">Reference proteome</keyword>
<gene>
    <name evidence="2" type="ORF">INT45_000852</name>
</gene>
<feature type="domain" description="F-box" evidence="1">
    <location>
        <begin position="144"/>
        <end position="192"/>
    </location>
</feature>
<evidence type="ECO:0000313" key="2">
    <source>
        <dbReference type="EMBL" id="KAG2223532.1"/>
    </source>
</evidence>
<dbReference type="EMBL" id="JAEPRB010000059">
    <property type="protein sequence ID" value="KAG2223532.1"/>
    <property type="molecule type" value="Genomic_DNA"/>
</dbReference>
<dbReference type="InterPro" id="IPR001810">
    <property type="entry name" value="F-box_dom"/>
</dbReference>
<evidence type="ECO:0000259" key="1">
    <source>
        <dbReference type="PROSITE" id="PS50181"/>
    </source>
</evidence>
<evidence type="ECO:0000313" key="3">
    <source>
        <dbReference type="Proteomes" id="UP000646827"/>
    </source>
</evidence>
<dbReference type="PROSITE" id="PS50181">
    <property type="entry name" value="FBOX"/>
    <property type="match status" value="1"/>
</dbReference>
<dbReference type="InterPro" id="IPR036047">
    <property type="entry name" value="F-box-like_dom_sf"/>
</dbReference>
<dbReference type="Proteomes" id="UP000646827">
    <property type="component" value="Unassembled WGS sequence"/>
</dbReference>
<dbReference type="Gene3D" id="1.20.1280.50">
    <property type="match status" value="1"/>
</dbReference>
<dbReference type="SUPFAM" id="SSF81383">
    <property type="entry name" value="F-box domain"/>
    <property type="match status" value="1"/>
</dbReference>
<dbReference type="OrthoDB" id="2285638at2759"/>
<dbReference type="InterPro" id="IPR032675">
    <property type="entry name" value="LRR_dom_sf"/>
</dbReference>
<accession>A0A8H7S642</accession>
<dbReference type="SUPFAM" id="SSF52047">
    <property type="entry name" value="RNI-like"/>
    <property type="match status" value="1"/>
</dbReference>
<dbReference type="AlphaFoldDB" id="A0A8H7S642"/>
<organism evidence="2 3">
    <name type="scientific">Circinella minor</name>
    <dbReference type="NCBI Taxonomy" id="1195481"/>
    <lineage>
        <taxon>Eukaryota</taxon>
        <taxon>Fungi</taxon>
        <taxon>Fungi incertae sedis</taxon>
        <taxon>Mucoromycota</taxon>
        <taxon>Mucoromycotina</taxon>
        <taxon>Mucoromycetes</taxon>
        <taxon>Mucorales</taxon>
        <taxon>Lichtheimiaceae</taxon>
        <taxon>Circinella</taxon>
    </lineage>
</organism>
<proteinExistence type="predicted"/>
<dbReference type="Gene3D" id="1.25.40.10">
    <property type="entry name" value="Tetratricopeptide repeat domain"/>
    <property type="match status" value="1"/>
</dbReference>
<dbReference type="Gene3D" id="3.80.10.10">
    <property type="entry name" value="Ribonuclease Inhibitor"/>
    <property type="match status" value="1"/>
</dbReference>
<comment type="caution">
    <text evidence="2">The sequence shown here is derived from an EMBL/GenBank/DDBJ whole genome shotgun (WGS) entry which is preliminary data.</text>
</comment>
<reference evidence="2 3" key="1">
    <citation type="submission" date="2020-12" db="EMBL/GenBank/DDBJ databases">
        <title>Metabolic potential, ecology and presence of endohyphal bacteria is reflected in genomic diversity of Mucoromycotina.</title>
        <authorList>
            <person name="Muszewska A."/>
            <person name="Okrasinska A."/>
            <person name="Steczkiewicz K."/>
            <person name="Drgas O."/>
            <person name="Orlowska M."/>
            <person name="Perlinska-Lenart U."/>
            <person name="Aleksandrzak-Piekarczyk T."/>
            <person name="Szatraj K."/>
            <person name="Zielenkiewicz U."/>
            <person name="Pilsyk S."/>
            <person name="Malc E."/>
            <person name="Mieczkowski P."/>
            <person name="Kruszewska J.S."/>
            <person name="Biernat P."/>
            <person name="Pawlowska J."/>
        </authorList>
    </citation>
    <scope>NUCLEOTIDE SEQUENCE [LARGE SCALE GENOMIC DNA]</scope>
    <source>
        <strain evidence="2 3">CBS 142.35</strain>
    </source>
</reference>
<dbReference type="SUPFAM" id="SSF48452">
    <property type="entry name" value="TPR-like"/>
    <property type="match status" value="1"/>
</dbReference>
<sequence length="720" mass="82322">MTTIDPSFPLYVLDVNTISTSFTKVGKAIDNLDYKLAANWASASIDQIRRSLLFTVLEHRAYALSKLDKFEAAIKDAKEMISIAPNLSRGYLILCNIYAIQGKQQHIIDLYETALENIKDFSSPQQQLLTQEKSKAEQQNKKCVDFVTKLPKELLYSIFSHLDQRSKSICCWDVSKKWRNVLLKRSMVWPTLNINDDGDQITTRRISKILPHISAHIRTLIINTEDQVTCSRYLVDIYQGYLNSVKTLQIKMKSIKDMKPALLKGLITMVIPQLGNILTDLTLDFLGNETDASSIIKLSDLLFAAPKLKHLEYTVSKRLSNITGDFTRLTTLEHPLIDLHLNPLETTRISIEPLLKHCRQLRCLNVHYCMEDFTDLLKIYCPNLQLLGYNFDGELKNRRRIICDNKFISNDHVGLPQRHGGLRELYMADYSMAGVTKFQHFMSLIKNNATTLEVINIYDFRSISKQQQYGPSAMDDILKLPKLKNLTIGISDEQHPIASLLLRSFSFSPALTTLRLPKEANLQTIVDSLLSSKRPLQNLKLALVNENSNNQLMRLFNYYISLSSLSSYLTPTTSAATTTTLNTIELSDETNHLTNKVLDVISNIKTIKWFGIYSESTEISMEGLTRMFKKLNVITHVELGGFNFIDDKEIVVIAQILKDRLTHIRLYHLNNLTTFGVILLMEYATRLKNIFVSDCPMIEDTKAIEEFAKMKEIDAECYCW</sequence>
<protein>
    <recommendedName>
        <fullName evidence="1">F-box domain-containing protein</fullName>
    </recommendedName>
</protein>
<name>A0A8H7S642_9FUNG</name>